<evidence type="ECO:0000313" key="2">
    <source>
        <dbReference type="Proteomes" id="UP000033451"/>
    </source>
</evidence>
<dbReference type="Pfam" id="PF13822">
    <property type="entry name" value="ACC_epsilon"/>
    <property type="match status" value="1"/>
</dbReference>
<dbReference type="RefSeq" id="WP_048808900.1">
    <property type="nucleotide sequence ID" value="NZ_JYIY01000078.1"/>
</dbReference>
<dbReference type="GO" id="GO:0004658">
    <property type="term" value="F:propionyl-CoA carboxylase activity"/>
    <property type="evidence" value="ECO:0007669"/>
    <property type="project" value="InterPro"/>
</dbReference>
<name>A0A0F0LSA7_9MICO</name>
<reference evidence="1 2" key="1">
    <citation type="submission" date="2015-02" db="EMBL/GenBank/DDBJ databases">
        <title>Draft genome sequences of ten Microbacterium spp. with emphasis on heavy metal contaminated environments.</title>
        <authorList>
            <person name="Corretto E."/>
        </authorList>
    </citation>
    <scope>NUCLEOTIDE SEQUENCE [LARGE SCALE GENOMIC DNA]</scope>
    <source>
        <strain evidence="1 2">DSM 18659</strain>
    </source>
</reference>
<dbReference type="STRING" id="400772.RR49_02343"/>
<comment type="caution">
    <text evidence="1">The sequence shown here is derived from an EMBL/GenBank/DDBJ whole genome shotgun (WGS) entry which is preliminary data.</text>
</comment>
<dbReference type="InterPro" id="IPR032716">
    <property type="entry name" value="ACC_epsilon"/>
</dbReference>
<gene>
    <name evidence="1" type="ORF">RR49_02343</name>
</gene>
<evidence type="ECO:0008006" key="3">
    <source>
        <dbReference type="Google" id="ProtNLM"/>
    </source>
</evidence>
<dbReference type="AlphaFoldDB" id="A0A0F0LSA7"/>
<accession>A0A0F0LSA7</accession>
<sequence>MSLFDETDAASPVPVRIDVRRGNPTDEELAAIVAVVTEAYAAEQAGAVAAPARRPSGWQLTRRALRTSIDRRGGWGGFRG</sequence>
<proteinExistence type="predicted"/>
<protein>
    <recommendedName>
        <fullName evidence="3">Acyl-CoA carboxylase subunit epsilon</fullName>
    </recommendedName>
</protein>
<dbReference type="EMBL" id="JYIY01000078">
    <property type="protein sequence ID" value="KJL35584.1"/>
    <property type="molecule type" value="Genomic_DNA"/>
</dbReference>
<dbReference type="GO" id="GO:0003989">
    <property type="term" value="F:acetyl-CoA carboxylase activity"/>
    <property type="evidence" value="ECO:0007669"/>
    <property type="project" value="InterPro"/>
</dbReference>
<dbReference type="PATRIC" id="fig|400772.4.peg.2355"/>
<evidence type="ECO:0000313" key="1">
    <source>
        <dbReference type="EMBL" id="KJL35584.1"/>
    </source>
</evidence>
<dbReference type="Proteomes" id="UP000033451">
    <property type="component" value="Unassembled WGS sequence"/>
</dbReference>
<keyword evidence="2" id="KW-1185">Reference proteome</keyword>
<organism evidence="1 2">
    <name type="scientific">Microbacterium ginsengisoli</name>
    <dbReference type="NCBI Taxonomy" id="400772"/>
    <lineage>
        <taxon>Bacteria</taxon>
        <taxon>Bacillati</taxon>
        <taxon>Actinomycetota</taxon>
        <taxon>Actinomycetes</taxon>
        <taxon>Micrococcales</taxon>
        <taxon>Microbacteriaceae</taxon>
        <taxon>Microbacterium</taxon>
    </lineage>
</organism>